<evidence type="ECO:0000256" key="1">
    <source>
        <dbReference type="HAMAP-Rule" id="MF_00720"/>
    </source>
</evidence>
<reference evidence="2 3" key="1">
    <citation type="journal article" date="2015" name="Stand. Genomic Sci.">
        <title>Genomic Encyclopedia of Bacterial and Archaeal Type Strains, Phase III: the genomes of soil and plant-associated and newly described type strains.</title>
        <authorList>
            <person name="Whitman W.B."/>
            <person name="Woyke T."/>
            <person name="Klenk H.P."/>
            <person name="Zhou Y."/>
            <person name="Lilburn T.G."/>
            <person name="Beck B.J."/>
            <person name="De Vos P."/>
            <person name="Vandamme P."/>
            <person name="Eisen J.A."/>
            <person name="Garrity G."/>
            <person name="Hugenholtz P."/>
            <person name="Kyrpides N.C."/>
        </authorList>
    </citation>
    <scope>NUCLEOTIDE SEQUENCE [LARGE SCALE GENOMIC DNA]</scope>
    <source>
        <strain evidence="2 3">CGMCC 1.10685</strain>
    </source>
</reference>
<dbReference type="Gene3D" id="2.40.50.140">
    <property type="entry name" value="Nucleic acid-binding proteins"/>
    <property type="match status" value="1"/>
</dbReference>
<dbReference type="InterPro" id="IPR023646">
    <property type="entry name" value="Prisomal_replication_PriB"/>
</dbReference>
<dbReference type="GO" id="GO:1990077">
    <property type="term" value="C:primosome complex"/>
    <property type="evidence" value="ECO:0007669"/>
    <property type="project" value="UniProtKB-UniRule"/>
</dbReference>
<dbReference type="HAMAP" id="MF_00720">
    <property type="entry name" value="PriB"/>
    <property type="match status" value="1"/>
</dbReference>
<keyword evidence="1" id="KW-0235">DNA replication</keyword>
<gene>
    <name evidence="1" type="primary">priB</name>
    <name evidence="2" type="ORF">IP92_02699</name>
</gene>
<evidence type="ECO:0000313" key="3">
    <source>
        <dbReference type="Proteomes" id="UP000315112"/>
    </source>
</evidence>
<comment type="caution">
    <text evidence="2">The sequence shown here is derived from an EMBL/GenBank/DDBJ whole genome shotgun (WGS) entry which is preliminary data.</text>
</comment>
<comment type="function">
    <text evidence="1">Involved in the restart of stalled replication forks, which reloads the replicative helicase on sites other than the origin of replication; the PriA-PriB pathway is the major replication restart pathway. During primosome assembly it facilitates complex formation between PriA and DnaT on DNA; stabilizes PriA on DNA. Stimulates the DNA unwinding activity of PriA helicase.</text>
</comment>
<dbReference type="EMBL" id="VLKW01000004">
    <property type="protein sequence ID" value="TWI47639.1"/>
    <property type="molecule type" value="Genomic_DNA"/>
</dbReference>
<protein>
    <recommendedName>
        <fullName evidence="1">Replication restart protein PriB</fullName>
    </recommendedName>
</protein>
<dbReference type="NCBIfam" id="TIGR04418">
    <property type="entry name" value="PriB_gamma"/>
    <property type="match status" value="1"/>
</dbReference>
<evidence type="ECO:0000313" key="2">
    <source>
        <dbReference type="EMBL" id="TWI47639.1"/>
    </source>
</evidence>
<name>A0A562PTA3_9BURK</name>
<comment type="subunit">
    <text evidence="1">Homodimer. Interacts with PriA and DnaT. Component of the replication restart primosome. Primosome assembly occurs via a 'hand-off' mechanism. PriA binds to replication forks, subsequently PriB then DnaT bind; DnaT then displaces ssDNA to generate the helicase loading substrate.</text>
</comment>
<organism evidence="2 3">
    <name type="scientific">Pseudoduganella flava</name>
    <dbReference type="NCBI Taxonomy" id="871742"/>
    <lineage>
        <taxon>Bacteria</taxon>
        <taxon>Pseudomonadati</taxon>
        <taxon>Pseudomonadota</taxon>
        <taxon>Betaproteobacteria</taxon>
        <taxon>Burkholderiales</taxon>
        <taxon>Oxalobacteraceae</taxon>
        <taxon>Telluria group</taxon>
        <taxon>Pseudoduganella</taxon>
    </lineage>
</organism>
<dbReference type="SUPFAM" id="SSF50249">
    <property type="entry name" value="Nucleic acid-binding proteins"/>
    <property type="match status" value="1"/>
</dbReference>
<proteinExistence type="inferred from homology"/>
<dbReference type="AlphaFoldDB" id="A0A562PTA3"/>
<keyword evidence="1" id="KW-0639">Primosome</keyword>
<dbReference type="PIRSF" id="PIRSF003135">
    <property type="entry name" value="Primosomal_n"/>
    <property type="match status" value="1"/>
</dbReference>
<dbReference type="Proteomes" id="UP000315112">
    <property type="component" value="Unassembled WGS sequence"/>
</dbReference>
<keyword evidence="1" id="KW-0238">DNA-binding</keyword>
<dbReference type="GO" id="GO:0006269">
    <property type="term" value="P:DNA replication, synthesis of primer"/>
    <property type="evidence" value="ECO:0007669"/>
    <property type="project" value="UniProtKB-KW"/>
</dbReference>
<sequence length="107" mass="11588">MLNELSFTGLIAEREVIRYTPAGLPIVNAVLQHSSQQVEAGIARLTEFEIAAVAAGEISGRFSQAPLGGAYEFSGFLARKSRNSKSLVFHIIDFRAVQTTQYLDTGA</sequence>
<accession>A0A562PTA3</accession>
<comment type="similarity">
    <text evidence="1">Belongs to the PriB family.</text>
</comment>
<dbReference type="GO" id="GO:0003697">
    <property type="term" value="F:single-stranded DNA binding"/>
    <property type="evidence" value="ECO:0007669"/>
    <property type="project" value="UniProtKB-UniRule"/>
</dbReference>
<dbReference type="Pfam" id="PF22657">
    <property type="entry name" value="SSB_1"/>
    <property type="match status" value="1"/>
</dbReference>
<dbReference type="InterPro" id="IPR012340">
    <property type="entry name" value="NA-bd_OB-fold"/>
</dbReference>